<keyword evidence="6" id="KW-1185">Reference proteome</keyword>
<dbReference type="Gene3D" id="2.130.10.10">
    <property type="entry name" value="YVTN repeat-like/Quinoprotein amine dehydrogenase"/>
    <property type="match status" value="1"/>
</dbReference>
<keyword evidence="1" id="KW-0853">WD repeat</keyword>
<reference evidence="5" key="2">
    <citation type="submission" date="2023-06" db="EMBL/GenBank/DDBJ databases">
        <authorList>
            <person name="Swenson N.G."/>
            <person name="Wegrzyn J.L."/>
            <person name="Mcevoy S.L."/>
        </authorList>
    </citation>
    <scope>NUCLEOTIDE SEQUENCE</scope>
    <source>
        <strain evidence="5">NS2018</strain>
        <tissue evidence="5">Leaf</tissue>
    </source>
</reference>
<feature type="repeat" description="WD" evidence="1">
    <location>
        <begin position="580"/>
        <end position="615"/>
    </location>
</feature>
<dbReference type="InterPro" id="IPR046377">
    <property type="entry name" value="DHU1"/>
</dbReference>
<dbReference type="InterPro" id="IPR036322">
    <property type="entry name" value="WD40_repeat_dom_sf"/>
</dbReference>
<sequence length="1035" mass="116474">MDVSSLEARYLASCSKHGTLPNSTVLSWFSEAKIQKSCHEKSSIVISLDQLKDADVSPLIDVFLEIDSSDIDAVDILHKTPTPCFLNEEHVISLMHAINHKLRVVDLSDVSLSNETLWDLCQGGLACHVLNLRLTNIQKLNMVGRFMQLHTLNLDFCTSLASLHEDCFSCMPNLISLSMCETRISNLWTTSAALAKLPSLTELRFQNCLCCKDTGPCPALSVGLADATFQDSAADEGIENSANNLNRYKNSADDYEVEISSHLQRTKFKELSSNALPNLNGRAKMANEICDSEENLISERNQDLTDASIRLKKYISHHSSPICFEKHYREYMVVSLPNLEALDNLLIRRTDRDMAKYVFSKYFEYLPYKRKRKESVVSLLQKREMGTSGTYYQNSSKQKHRNTYRNSQPFFSRSLGASKLGSSAWPLLHPMSSFSHIHKDENKRLRPRQFEYHPSNSSLMAFGTLDGEVVVINHENGNIAGYIPSTGTTNSVLGLCWLKKFPSKLVAGSDNGRVTLYDINHIPPKVADTYDNSGMATFYDFEQLTSVHVNSADEQFLASGYSKNVALYDINTGKRLQLFTDMHQEPINVAKFAHHSPFMFATSSFDKDVKMWDLRQKPVHPCYTASSSSGNVMVCFSPDDLYLLVSAVDNEVKQLLAVDGRVHINFDIATTGSAYNYTRSYYMNGRDYIISGSCDEHVIRICCAQTGRRLRDVYLEDSETGKSMSVQSLRGDPFRDFHMSVLAVSMRPKSKGEIIKVNLLASSSHGGEEHRSYGERIRPSYSLGGLPSSQMFNMLMSTLYKQFAEKEIHNFEDFHQAFLDIFNTVNSALPGKHYDVPSRKDVEECYNKWERYPEAERKNVFVEFMKKTMKLSSLDDVTIKTGIVTPPAAMAIKKAGQNVPQMKMIKAIPDVIFVPSITLIALISAKLSRKIIQRKSSPRSSSPPPLQPEAVMAAEGAPAAMEQVKEPWASYPSSPLYKPSFSEEASPQPKFKDEPWARYSPSPPYRRSISDEPSRTWYYSTSIPQGFHTPHPAAT</sequence>
<dbReference type="InterPro" id="IPR015943">
    <property type="entry name" value="WD40/YVTN_repeat-like_dom_sf"/>
</dbReference>
<dbReference type="PANTHER" id="PTHR47201">
    <property type="entry name" value="BNAC09G30780D PROTEIN"/>
    <property type="match status" value="1"/>
</dbReference>
<evidence type="ECO:0000259" key="4">
    <source>
        <dbReference type="Pfam" id="PF20919"/>
    </source>
</evidence>
<dbReference type="InterPro" id="IPR032675">
    <property type="entry name" value="LRR_dom_sf"/>
</dbReference>
<gene>
    <name evidence="5" type="ORF">LWI29_026285</name>
</gene>
<dbReference type="Pfam" id="PF00400">
    <property type="entry name" value="WD40"/>
    <property type="match status" value="1"/>
</dbReference>
<dbReference type="Gene3D" id="3.80.10.10">
    <property type="entry name" value="Ribonuclease Inhibitor"/>
    <property type="match status" value="1"/>
</dbReference>
<dbReference type="GO" id="GO:0080008">
    <property type="term" value="C:Cul4-RING E3 ubiquitin ligase complex"/>
    <property type="evidence" value="ECO:0007669"/>
    <property type="project" value="InterPro"/>
</dbReference>
<dbReference type="SMART" id="SM00320">
    <property type="entry name" value="WD40"/>
    <property type="match status" value="5"/>
</dbReference>
<feature type="domain" description="DWD hypersensitive to UV-B 1 N-terminal" evidence="4">
    <location>
        <begin position="2"/>
        <end position="219"/>
    </location>
</feature>
<comment type="caution">
    <text evidence="5">The sequence shown here is derived from an EMBL/GenBank/DDBJ whole genome shotgun (WGS) entry which is preliminary data.</text>
</comment>
<protein>
    <recommendedName>
        <fullName evidence="4">DWD hypersensitive to UV-B 1 N-terminal domain-containing protein</fullName>
    </recommendedName>
</protein>
<evidence type="ECO:0000256" key="3">
    <source>
        <dbReference type="SAM" id="MobiDB-lite"/>
    </source>
</evidence>
<dbReference type="SUPFAM" id="SSF52047">
    <property type="entry name" value="RNI-like"/>
    <property type="match status" value="1"/>
</dbReference>
<dbReference type="EMBL" id="JAUESC010000002">
    <property type="protein sequence ID" value="KAK0605400.1"/>
    <property type="molecule type" value="Genomic_DNA"/>
</dbReference>
<name>A0AA39TJM2_ACESA</name>
<dbReference type="SUPFAM" id="SSF50978">
    <property type="entry name" value="WD40 repeat-like"/>
    <property type="match status" value="1"/>
</dbReference>
<dbReference type="GO" id="GO:0071493">
    <property type="term" value="P:cellular response to UV-B"/>
    <property type="evidence" value="ECO:0007669"/>
    <property type="project" value="InterPro"/>
</dbReference>
<keyword evidence="2" id="KW-0175">Coiled coil</keyword>
<dbReference type="Pfam" id="PF20919">
    <property type="entry name" value="DHU1_N"/>
    <property type="match status" value="2"/>
</dbReference>
<evidence type="ECO:0000313" key="6">
    <source>
        <dbReference type="Proteomes" id="UP001168877"/>
    </source>
</evidence>
<dbReference type="InterPro" id="IPR048514">
    <property type="entry name" value="DHU1_N"/>
</dbReference>
<evidence type="ECO:0000256" key="1">
    <source>
        <dbReference type="PROSITE-ProRule" id="PRU00221"/>
    </source>
</evidence>
<dbReference type="Proteomes" id="UP001168877">
    <property type="component" value="Unassembled WGS sequence"/>
</dbReference>
<proteinExistence type="predicted"/>
<feature type="domain" description="DWD hypersensitive to UV-B 1 N-terminal" evidence="4">
    <location>
        <begin position="313"/>
        <end position="360"/>
    </location>
</feature>
<dbReference type="InterPro" id="IPR001680">
    <property type="entry name" value="WD40_rpt"/>
</dbReference>
<evidence type="ECO:0000256" key="2">
    <source>
        <dbReference type="SAM" id="Coils"/>
    </source>
</evidence>
<reference evidence="5" key="1">
    <citation type="journal article" date="2022" name="Plant J.">
        <title>Strategies of tolerance reflected in two North American maple genomes.</title>
        <authorList>
            <person name="McEvoy S.L."/>
            <person name="Sezen U.U."/>
            <person name="Trouern-Trend A."/>
            <person name="McMahon S.M."/>
            <person name="Schaberg P.G."/>
            <person name="Yang J."/>
            <person name="Wegrzyn J.L."/>
            <person name="Swenson N.G."/>
        </authorList>
    </citation>
    <scope>NUCLEOTIDE SEQUENCE</scope>
    <source>
        <strain evidence="5">NS2018</strain>
    </source>
</reference>
<dbReference type="PANTHER" id="PTHR47201:SF3">
    <property type="entry name" value="U2A'_PHOSPHOPROTEIN 32 FAMILY A C-TERMINAL DOMAIN-CONTAINING PROTEIN"/>
    <property type="match status" value="1"/>
</dbReference>
<feature type="region of interest" description="Disordered" evidence="3">
    <location>
        <begin position="978"/>
        <end position="1012"/>
    </location>
</feature>
<dbReference type="AlphaFoldDB" id="A0AA39TJM2"/>
<accession>A0AA39TJM2</accession>
<feature type="region of interest" description="Disordered" evidence="3">
    <location>
        <begin position="933"/>
        <end position="958"/>
    </location>
</feature>
<feature type="coiled-coil region" evidence="2">
    <location>
        <begin position="238"/>
        <end position="265"/>
    </location>
</feature>
<feature type="compositionally biased region" description="Low complexity" evidence="3">
    <location>
        <begin position="948"/>
        <end position="958"/>
    </location>
</feature>
<evidence type="ECO:0000313" key="5">
    <source>
        <dbReference type="EMBL" id="KAK0605400.1"/>
    </source>
</evidence>
<organism evidence="5 6">
    <name type="scientific">Acer saccharum</name>
    <name type="common">Sugar maple</name>
    <dbReference type="NCBI Taxonomy" id="4024"/>
    <lineage>
        <taxon>Eukaryota</taxon>
        <taxon>Viridiplantae</taxon>
        <taxon>Streptophyta</taxon>
        <taxon>Embryophyta</taxon>
        <taxon>Tracheophyta</taxon>
        <taxon>Spermatophyta</taxon>
        <taxon>Magnoliopsida</taxon>
        <taxon>eudicotyledons</taxon>
        <taxon>Gunneridae</taxon>
        <taxon>Pentapetalae</taxon>
        <taxon>rosids</taxon>
        <taxon>malvids</taxon>
        <taxon>Sapindales</taxon>
        <taxon>Sapindaceae</taxon>
        <taxon>Hippocastanoideae</taxon>
        <taxon>Acereae</taxon>
        <taxon>Acer</taxon>
    </lineage>
</organism>
<dbReference type="PROSITE" id="PS50082">
    <property type="entry name" value="WD_REPEATS_2"/>
    <property type="match status" value="1"/>
</dbReference>